<feature type="transmembrane region" description="Helical" evidence="1">
    <location>
        <begin position="36"/>
        <end position="53"/>
    </location>
</feature>
<dbReference type="RefSeq" id="WP_322447040.1">
    <property type="nucleotide sequence ID" value="NZ_JAXOFX010000008.1"/>
</dbReference>
<accession>A0ABU5J005</accession>
<comment type="caution">
    <text evidence="2">The sequence shown here is derived from an EMBL/GenBank/DDBJ whole genome shotgun (WGS) entry which is preliminary data.</text>
</comment>
<keyword evidence="1" id="KW-0472">Membrane</keyword>
<keyword evidence="1" id="KW-0812">Transmembrane</keyword>
<sequence>MSNLKLFTIIGLFLFSGMALQILIQLDQMYKIVEASIFVGVSAIIYFISVLIYHKNKSILIPFIAVLAFIAIGMIFLQGFIFGTHH</sequence>
<gene>
    <name evidence="2" type="ORF">SM124_13485</name>
</gene>
<evidence type="ECO:0000256" key="1">
    <source>
        <dbReference type="SAM" id="Phobius"/>
    </source>
</evidence>
<dbReference type="Proteomes" id="UP001290455">
    <property type="component" value="Unassembled WGS sequence"/>
</dbReference>
<feature type="transmembrane region" description="Helical" evidence="1">
    <location>
        <begin position="59"/>
        <end position="82"/>
    </location>
</feature>
<dbReference type="EMBL" id="JAXOFX010000008">
    <property type="protein sequence ID" value="MDZ5472740.1"/>
    <property type="molecule type" value="Genomic_DNA"/>
</dbReference>
<evidence type="ECO:0000313" key="2">
    <source>
        <dbReference type="EMBL" id="MDZ5472740.1"/>
    </source>
</evidence>
<evidence type="ECO:0000313" key="3">
    <source>
        <dbReference type="Proteomes" id="UP001290455"/>
    </source>
</evidence>
<protein>
    <submittedName>
        <fullName evidence="2">Uncharacterized protein</fullName>
    </submittedName>
</protein>
<keyword evidence="3" id="KW-1185">Reference proteome</keyword>
<reference evidence="2 3" key="1">
    <citation type="submission" date="2023-11" db="EMBL/GenBank/DDBJ databases">
        <title>Bacillus jintuensis, isolated from a mudflat on the Beibu Gulf coast.</title>
        <authorList>
            <person name="Li M."/>
        </authorList>
    </citation>
    <scope>NUCLEOTIDE SEQUENCE [LARGE SCALE GENOMIC DNA]</scope>
    <source>
        <strain evidence="2 3">31A1R</strain>
    </source>
</reference>
<organism evidence="2 3">
    <name type="scientific">Robertmurraya mangrovi</name>
    <dbReference type="NCBI Taxonomy" id="3098077"/>
    <lineage>
        <taxon>Bacteria</taxon>
        <taxon>Bacillati</taxon>
        <taxon>Bacillota</taxon>
        <taxon>Bacilli</taxon>
        <taxon>Bacillales</taxon>
        <taxon>Bacillaceae</taxon>
        <taxon>Robertmurraya</taxon>
    </lineage>
</organism>
<name>A0ABU5J005_9BACI</name>
<proteinExistence type="predicted"/>
<keyword evidence="1" id="KW-1133">Transmembrane helix</keyword>
<feature type="transmembrane region" description="Helical" evidence="1">
    <location>
        <begin position="6"/>
        <end position="24"/>
    </location>
</feature>